<dbReference type="Proteomes" id="UP001066276">
    <property type="component" value="Chromosome 2_1"/>
</dbReference>
<dbReference type="InterPro" id="IPR050951">
    <property type="entry name" value="Retrovirus_Pol_polyprotein"/>
</dbReference>
<organism evidence="1 2">
    <name type="scientific">Pleurodeles waltl</name>
    <name type="common">Iberian ribbed newt</name>
    <dbReference type="NCBI Taxonomy" id="8319"/>
    <lineage>
        <taxon>Eukaryota</taxon>
        <taxon>Metazoa</taxon>
        <taxon>Chordata</taxon>
        <taxon>Craniata</taxon>
        <taxon>Vertebrata</taxon>
        <taxon>Euteleostomi</taxon>
        <taxon>Amphibia</taxon>
        <taxon>Batrachia</taxon>
        <taxon>Caudata</taxon>
        <taxon>Salamandroidea</taxon>
        <taxon>Salamandridae</taxon>
        <taxon>Pleurodelinae</taxon>
        <taxon>Pleurodeles</taxon>
    </lineage>
</organism>
<dbReference type="AlphaFoldDB" id="A0AAV7VAS8"/>
<dbReference type="EMBL" id="JANPWB010000003">
    <property type="protein sequence ID" value="KAJ1197370.1"/>
    <property type="molecule type" value="Genomic_DNA"/>
</dbReference>
<reference evidence="1" key="1">
    <citation type="journal article" date="2022" name="bioRxiv">
        <title>Sequencing and chromosome-scale assembly of the giantPleurodeles waltlgenome.</title>
        <authorList>
            <person name="Brown T."/>
            <person name="Elewa A."/>
            <person name="Iarovenko S."/>
            <person name="Subramanian E."/>
            <person name="Araus A.J."/>
            <person name="Petzold A."/>
            <person name="Susuki M."/>
            <person name="Suzuki K.-i.T."/>
            <person name="Hayashi T."/>
            <person name="Toyoda A."/>
            <person name="Oliveira C."/>
            <person name="Osipova E."/>
            <person name="Leigh N.D."/>
            <person name="Simon A."/>
            <person name="Yun M.H."/>
        </authorList>
    </citation>
    <scope>NUCLEOTIDE SEQUENCE</scope>
    <source>
        <strain evidence="1">20211129_DDA</strain>
        <tissue evidence="1">Liver</tissue>
    </source>
</reference>
<evidence type="ECO:0000313" key="2">
    <source>
        <dbReference type="Proteomes" id="UP001066276"/>
    </source>
</evidence>
<dbReference type="PANTHER" id="PTHR37984:SF11">
    <property type="entry name" value="INTEGRASE CATALYTIC DOMAIN-CONTAINING PROTEIN"/>
    <property type="match status" value="1"/>
</dbReference>
<sequence>MTPVPVLTKAKIKVYAYGQSTLLALKGVFQTTITYESRTIPVKIYVVKEGHGMFLGCKAAEDLAVVTFAFSIHRDSVTELLAQYQGVFKGIGCLKGKEVKLHIDRMVQPVALCHWRIAFHLGPQVEKELDHLEKAGIIERVTGPTPSVSPIVVARKP</sequence>
<keyword evidence="2" id="KW-1185">Reference proteome</keyword>
<comment type="caution">
    <text evidence="1">The sequence shown here is derived from an EMBL/GenBank/DDBJ whole genome shotgun (WGS) entry which is preliminary data.</text>
</comment>
<accession>A0AAV7VAS8</accession>
<dbReference type="Gene3D" id="3.10.10.10">
    <property type="entry name" value="HIV Type 1 Reverse Transcriptase, subunit A, domain 1"/>
    <property type="match status" value="1"/>
</dbReference>
<dbReference type="PANTHER" id="PTHR37984">
    <property type="entry name" value="PROTEIN CBG26694"/>
    <property type="match status" value="1"/>
</dbReference>
<name>A0AAV7VAS8_PLEWA</name>
<proteinExistence type="predicted"/>
<gene>
    <name evidence="1" type="ORF">NDU88_001230</name>
</gene>
<protein>
    <submittedName>
        <fullName evidence="1">Uncharacterized protein</fullName>
    </submittedName>
</protein>
<evidence type="ECO:0000313" key="1">
    <source>
        <dbReference type="EMBL" id="KAJ1197370.1"/>
    </source>
</evidence>